<dbReference type="Pfam" id="PF18912">
    <property type="entry name" value="DZR_2"/>
    <property type="match status" value="1"/>
</dbReference>
<gene>
    <name evidence="3" type="ORF">PQU95_03570</name>
</gene>
<name>A0ABT5IVJ5_9NEIS</name>
<evidence type="ECO:0000313" key="3">
    <source>
        <dbReference type="EMBL" id="MDC7716300.1"/>
    </source>
</evidence>
<dbReference type="InterPro" id="IPR044005">
    <property type="entry name" value="DZR_2"/>
</dbReference>
<dbReference type="PANTHER" id="PTHR47505">
    <property type="entry name" value="DNA UTILIZATION PROTEIN YHGH"/>
    <property type="match status" value="1"/>
</dbReference>
<dbReference type="SUPFAM" id="SSF53271">
    <property type="entry name" value="PRTase-like"/>
    <property type="match status" value="1"/>
</dbReference>
<dbReference type="InterPro" id="IPR051910">
    <property type="entry name" value="ComF/GntX_DNA_util-trans"/>
</dbReference>
<reference evidence="3 4" key="1">
    <citation type="submission" date="2023-01" db="EMBL/GenBank/DDBJ databases">
        <title>Novel species of the genus Vogesella isolated from rivers.</title>
        <authorList>
            <person name="Lu H."/>
        </authorList>
    </citation>
    <scope>NUCLEOTIDE SEQUENCE [LARGE SCALE GENOMIC DNA]</scope>
    <source>
        <strain evidence="3 4">DC21W</strain>
    </source>
</reference>
<dbReference type="CDD" id="cd06223">
    <property type="entry name" value="PRTases_typeI"/>
    <property type="match status" value="1"/>
</dbReference>
<organism evidence="3 4">
    <name type="scientific">Vogesella aquatica</name>
    <dbReference type="NCBI Taxonomy" id="2984206"/>
    <lineage>
        <taxon>Bacteria</taxon>
        <taxon>Pseudomonadati</taxon>
        <taxon>Pseudomonadota</taxon>
        <taxon>Betaproteobacteria</taxon>
        <taxon>Neisseriales</taxon>
        <taxon>Chromobacteriaceae</taxon>
        <taxon>Vogesella</taxon>
    </lineage>
</organism>
<protein>
    <submittedName>
        <fullName evidence="3">Double zinc ribbon domain-containing protein</fullName>
    </submittedName>
</protein>
<keyword evidence="4" id="KW-1185">Reference proteome</keyword>
<dbReference type="RefSeq" id="WP_272750723.1">
    <property type="nucleotide sequence ID" value="NZ_JAQQLF010000004.1"/>
</dbReference>
<dbReference type="InterPro" id="IPR000836">
    <property type="entry name" value="PRTase_dom"/>
</dbReference>
<evidence type="ECO:0000259" key="2">
    <source>
        <dbReference type="Pfam" id="PF18912"/>
    </source>
</evidence>
<sequence length="242" mass="26815">MLSNLCRHIIDSCPLFEQHCQLCGQRATRHGLCQPCRQQLPWRPGHRCPICQAPAASAQAPCGDCQGKHPAFSHLYSAYDYDYPLEGLITRCKYAPSPALQGVLASLMPQALQHAQGSAGYYQPDLVVPVPLAEARLRQRGFNLPDALAHALADTMRVRFDDQLCWRKRNTDSQAALNRRERLKNVRDAFGVKRRCDGLHIAIVDDVASTGATLHSLAKTLRKSGAKQVDAWVLARAIARQA</sequence>
<dbReference type="InterPro" id="IPR029057">
    <property type="entry name" value="PRTase-like"/>
</dbReference>
<evidence type="ECO:0000313" key="4">
    <source>
        <dbReference type="Proteomes" id="UP001219956"/>
    </source>
</evidence>
<comment type="caution">
    <text evidence="3">The sequence shown here is derived from an EMBL/GenBank/DDBJ whole genome shotgun (WGS) entry which is preliminary data.</text>
</comment>
<dbReference type="Gene3D" id="3.40.50.2020">
    <property type="match status" value="1"/>
</dbReference>
<feature type="domain" description="Double zinc ribbon" evidence="2">
    <location>
        <begin position="15"/>
        <end position="66"/>
    </location>
</feature>
<proteinExistence type="inferred from homology"/>
<accession>A0ABT5IVJ5</accession>
<comment type="similarity">
    <text evidence="1">Belongs to the ComF/GntX family.</text>
</comment>
<dbReference type="EMBL" id="JAQQLF010000004">
    <property type="protein sequence ID" value="MDC7716300.1"/>
    <property type="molecule type" value="Genomic_DNA"/>
</dbReference>
<dbReference type="Proteomes" id="UP001219956">
    <property type="component" value="Unassembled WGS sequence"/>
</dbReference>
<evidence type="ECO:0000256" key="1">
    <source>
        <dbReference type="ARBA" id="ARBA00008007"/>
    </source>
</evidence>
<dbReference type="PANTHER" id="PTHR47505:SF1">
    <property type="entry name" value="DNA UTILIZATION PROTEIN YHGH"/>
    <property type="match status" value="1"/>
</dbReference>